<evidence type="ECO:0000313" key="3">
    <source>
        <dbReference type="Proteomes" id="UP001597058"/>
    </source>
</evidence>
<gene>
    <name evidence="2" type="ORF">ACFQ5X_46970</name>
</gene>
<name>A0ABW3XUQ3_9ACTN</name>
<comment type="caution">
    <text evidence="2">The sequence shown here is derived from an EMBL/GenBank/DDBJ whole genome shotgun (WGS) entry which is preliminary data.</text>
</comment>
<accession>A0ABW3XUQ3</accession>
<keyword evidence="1" id="KW-0175">Coiled coil</keyword>
<dbReference type="RefSeq" id="WP_381331128.1">
    <property type="nucleotide sequence ID" value="NZ_JBHTMM010000175.1"/>
</dbReference>
<sequence>MTAPTRSGLSVTAEKALREAMERLFTGRPIRTDGKLTKQNLWREAGVSRATMNRATAVLADWENRVSQSTARKHDQKLTEEITRLRRRLKANRLERQRLQDEVDAATTVIAALLAENAALRERLGNRSAVVIPLGRTQAARE</sequence>
<evidence type="ECO:0000313" key="2">
    <source>
        <dbReference type="EMBL" id="MFD1313259.1"/>
    </source>
</evidence>
<dbReference type="Proteomes" id="UP001597058">
    <property type="component" value="Unassembled WGS sequence"/>
</dbReference>
<organism evidence="2 3">
    <name type="scientific">Streptomyces kaempferi</name>
    <dbReference type="NCBI Taxonomy" id="333725"/>
    <lineage>
        <taxon>Bacteria</taxon>
        <taxon>Bacillati</taxon>
        <taxon>Actinomycetota</taxon>
        <taxon>Actinomycetes</taxon>
        <taxon>Kitasatosporales</taxon>
        <taxon>Streptomycetaceae</taxon>
        <taxon>Streptomyces</taxon>
    </lineage>
</organism>
<feature type="coiled-coil region" evidence="1">
    <location>
        <begin position="82"/>
        <end position="123"/>
    </location>
</feature>
<reference evidence="3" key="1">
    <citation type="journal article" date="2019" name="Int. J. Syst. Evol. Microbiol.">
        <title>The Global Catalogue of Microorganisms (GCM) 10K type strain sequencing project: providing services to taxonomists for standard genome sequencing and annotation.</title>
        <authorList>
            <consortium name="The Broad Institute Genomics Platform"/>
            <consortium name="The Broad Institute Genome Sequencing Center for Infectious Disease"/>
            <person name="Wu L."/>
            <person name="Ma J."/>
        </authorList>
    </citation>
    <scope>NUCLEOTIDE SEQUENCE [LARGE SCALE GENOMIC DNA]</scope>
    <source>
        <strain evidence="3">CGMCC 4.7020</strain>
    </source>
</reference>
<protein>
    <recommendedName>
        <fullName evidence="4">Replication region DNA-binding N-term</fullName>
    </recommendedName>
</protein>
<dbReference type="EMBL" id="JBHTMM010000175">
    <property type="protein sequence ID" value="MFD1313259.1"/>
    <property type="molecule type" value="Genomic_DNA"/>
</dbReference>
<evidence type="ECO:0000256" key="1">
    <source>
        <dbReference type="SAM" id="Coils"/>
    </source>
</evidence>
<evidence type="ECO:0008006" key="4">
    <source>
        <dbReference type="Google" id="ProtNLM"/>
    </source>
</evidence>
<keyword evidence="3" id="KW-1185">Reference proteome</keyword>
<proteinExistence type="predicted"/>